<feature type="transmembrane region" description="Helical" evidence="1">
    <location>
        <begin position="20"/>
        <end position="39"/>
    </location>
</feature>
<dbReference type="Proteomes" id="UP000009045">
    <property type="component" value="Plasmid pSmeSM11b"/>
</dbReference>
<keyword evidence="1" id="KW-1133">Transmembrane helix</keyword>
<dbReference type="AlphaFoldDB" id="A4KVE9"/>
<keyword evidence="1" id="KW-0472">Membrane</keyword>
<proteinExistence type="predicted"/>
<reference evidence="2 3" key="1">
    <citation type="journal article" date="2007" name="FEMS Microbiol. Lett.">
        <title>Sequence analysis of the 181-kb accessory plasmid pSmeSM11b, isolated from a dominant Sinorhizobium meliloti strain identified during a long-term field release experiment.</title>
        <authorList>
            <person name="Stiens M."/>
            <person name="Schneiker S."/>
            <person name="Puhler A."/>
            <person name="Schluter A."/>
        </authorList>
    </citation>
    <scope>NUCLEOTIDE SEQUENCE [LARGE SCALE GENOMIC DNA]</scope>
    <source>
        <strain evidence="2 3">SM11</strain>
        <plasmid evidence="3">pSmeSM11b</plasmid>
    </source>
</reference>
<accession>A4KVE9</accession>
<gene>
    <name evidence="2" type="primary">orf44</name>
</gene>
<name>A4KVE9_SINMM</name>
<dbReference type="EMBL" id="EF066650">
    <property type="protein sequence ID" value="ABN47050.1"/>
    <property type="molecule type" value="Genomic_DNA"/>
</dbReference>
<evidence type="ECO:0000313" key="2">
    <source>
        <dbReference type="EMBL" id="ABN47050.1"/>
    </source>
</evidence>
<keyword evidence="2" id="KW-0614">Plasmid</keyword>
<keyword evidence="1" id="KW-0812">Transmembrane</keyword>
<feature type="transmembrane region" description="Helical" evidence="1">
    <location>
        <begin position="51"/>
        <end position="71"/>
    </location>
</feature>
<evidence type="ECO:0000313" key="3">
    <source>
        <dbReference type="Proteomes" id="UP000009045"/>
    </source>
</evidence>
<protein>
    <submittedName>
        <fullName evidence="2">Uncharacterized protein</fullName>
    </submittedName>
</protein>
<geneLocation type="plasmid" evidence="2 3">
    <name>pSmeSM11b</name>
</geneLocation>
<evidence type="ECO:0000256" key="1">
    <source>
        <dbReference type="SAM" id="Phobius"/>
    </source>
</evidence>
<sequence>MSRFNSRKAGWVTGTISANVLLSFIFGIIFLTVILGFAVIFSNPTPFQERVFLTVLSLAAGGIGAILPGFLEVEHKPLYRAGGALALVLIVFFFKPAILDTTQDLNAAFNPKTAADVTFEPTIWYDANMKGGWDVRIQNPVDSEVSLSGAFVVPSGVEGRPPTAFPLYRLIPDRIPPSTSTTVQALLWERGVDNGVSRTNLTFLFHNRQSIWQQSQLCNLCLDFRDINGGSGHKCYDFQCTRIPLPTAP</sequence>
<organism evidence="2 3">
    <name type="scientific">Sinorhizobium meliloti (strain SM11)</name>
    <dbReference type="NCBI Taxonomy" id="707241"/>
    <lineage>
        <taxon>Bacteria</taxon>
        <taxon>Pseudomonadati</taxon>
        <taxon>Pseudomonadota</taxon>
        <taxon>Alphaproteobacteria</taxon>
        <taxon>Hyphomicrobiales</taxon>
        <taxon>Rhizobiaceae</taxon>
        <taxon>Sinorhizobium/Ensifer group</taxon>
        <taxon>Sinorhizobium</taxon>
    </lineage>
</organism>
<reference evidence="3" key="2">
    <citation type="journal article" date="2011" name="J. Biotechnol.">
        <title>The complete genome sequence of the dominant Sinorhizobium meliloti field isolate SM11 extends the S. meliloti pan-genome.</title>
        <authorList>
            <person name="Schneiker-Bekel S."/>
            <person name="Wibberg D."/>
            <person name="Bekel T."/>
            <person name="Blom J."/>
            <person name="Linke B."/>
            <person name="Neuweger H."/>
            <person name="Stiens M."/>
            <person name="Vorholter F.J."/>
            <person name="Weidner S."/>
            <person name="Goesmann A."/>
            <person name="Puhler A."/>
            <person name="Schluter A."/>
        </authorList>
    </citation>
    <scope>NUCLEOTIDE SEQUENCE [LARGE SCALE GENOMIC DNA]</scope>
    <source>
        <strain evidence="3">SM11</strain>
        <plasmid evidence="3">pSmeSM11b</plasmid>
    </source>
</reference>
<feature type="transmembrane region" description="Helical" evidence="1">
    <location>
        <begin position="77"/>
        <end position="94"/>
    </location>
</feature>
<dbReference type="RefSeq" id="WP_012477241.1">
    <property type="nucleotide sequence ID" value="NZ_JAJJBH010000004.1"/>
</dbReference>